<dbReference type="GO" id="GO:0042048">
    <property type="term" value="P:olfactory behavior"/>
    <property type="evidence" value="ECO:0007669"/>
    <property type="project" value="TreeGrafter"/>
</dbReference>
<evidence type="ECO:0000313" key="4">
    <source>
        <dbReference type="WBParaSite" id="MBELARI_LOCUS20301"/>
    </source>
</evidence>
<evidence type="ECO:0000256" key="2">
    <source>
        <dbReference type="SAM" id="SignalP"/>
    </source>
</evidence>
<proteinExistence type="predicted"/>
<accession>A0AAF3F1B4</accession>
<dbReference type="Pfam" id="PF06579">
    <property type="entry name" value="Ly-6_related"/>
    <property type="match status" value="1"/>
</dbReference>
<dbReference type="InterPro" id="IPR010558">
    <property type="entry name" value="Ly-6-related"/>
</dbReference>
<dbReference type="WBParaSite" id="MBELARI_LOCUS20301">
    <property type="protein sequence ID" value="MBELARI_LOCUS20301"/>
    <property type="gene ID" value="MBELARI_LOCUS20301"/>
</dbReference>
<sequence length="349" mass="39423">MFHDLRPFLLYFTALFSSALEGSRRGDTWRDRHPQARLLDGGVKRFSTSSDWWNRWWVSDRTAHLEQQRLKGALDKGEPPPKSDEDKMAAQFTKLFSFILANVHDPAALDDSVFQSRPKVAASFLVASTLFSFLNFSILERIDGHRQISIVPLITKKPNPFGGRGGGSRGKSNEMATDVLQLVSYFLANISDYSSAMKIPCYSCMSEYMKDSFPHLQTLYKKPFAFNNACDQTEMNRHALFVKNCTEMCVTLRIHDVVAGRRRIGFMRGCLSDITGASTHTLGRQLAGSRCFETDVRQLFTLTAQKQELEPTKLSVCGCEGDLCNESRRKASIFSVLLGFLLLFYLAVH</sequence>
<name>A0AAF3F1B4_9BILA</name>
<keyword evidence="2" id="KW-0732">Signal</keyword>
<keyword evidence="1" id="KW-0472">Membrane</keyword>
<feature type="signal peptide" evidence="2">
    <location>
        <begin position="1"/>
        <end position="19"/>
    </location>
</feature>
<dbReference type="GO" id="GO:0030424">
    <property type="term" value="C:axon"/>
    <property type="evidence" value="ECO:0007669"/>
    <property type="project" value="TreeGrafter"/>
</dbReference>
<reference evidence="4" key="1">
    <citation type="submission" date="2024-02" db="UniProtKB">
        <authorList>
            <consortium name="WormBaseParasite"/>
        </authorList>
    </citation>
    <scope>IDENTIFICATION</scope>
</reference>
<dbReference type="GO" id="GO:0043025">
    <property type="term" value="C:neuronal cell body"/>
    <property type="evidence" value="ECO:0007669"/>
    <property type="project" value="TreeGrafter"/>
</dbReference>
<dbReference type="PANTHER" id="PTHR34722">
    <property type="entry name" value="HOMOLOG OF ODR-2 (TWO)-RELATED"/>
    <property type="match status" value="1"/>
</dbReference>
<feature type="chain" id="PRO_5042038711" evidence="2">
    <location>
        <begin position="20"/>
        <end position="349"/>
    </location>
</feature>
<evidence type="ECO:0000256" key="1">
    <source>
        <dbReference type="SAM" id="Phobius"/>
    </source>
</evidence>
<protein>
    <submittedName>
        <fullName evidence="4">Uncharacterized protein</fullName>
    </submittedName>
</protein>
<feature type="transmembrane region" description="Helical" evidence="1">
    <location>
        <begin position="331"/>
        <end position="348"/>
    </location>
</feature>
<dbReference type="PANTHER" id="PTHR34722:SF3">
    <property type="entry name" value="HOMOLOG OF ODR-2 (TWO)"/>
    <property type="match status" value="1"/>
</dbReference>
<organism evidence="3 4">
    <name type="scientific">Mesorhabditis belari</name>
    <dbReference type="NCBI Taxonomy" id="2138241"/>
    <lineage>
        <taxon>Eukaryota</taxon>
        <taxon>Metazoa</taxon>
        <taxon>Ecdysozoa</taxon>
        <taxon>Nematoda</taxon>
        <taxon>Chromadorea</taxon>
        <taxon>Rhabditida</taxon>
        <taxon>Rhabditina</taxon>
        <taxon>Rhabditomorpha</taxon>
        <taxon>Rhabditoidea</taxon>
        <taxon>Rhabditidae</taxon>
        <taxon>Mesorhabditinae</taxon>
        <taxon>Mesorhabditis</taxon>
    </lineage>
</organism>
<keyword evidence="1" id="KW-0812">Transmembrane</keyword>
<dbReference type="AlphaFoldDB" id="A0AAF3F1B4"/>
<keyword evidence="3" id="KW-1185">Reference proteome</keyword>
<dbReference type="GO" id="GO:1990834">
    <property type="term" value="P:response to odorant"/>
    <property type="evidence" value="ECO:0007669"/>
    <property type="project" value="TreeGrafter"/>
</dbReference>
<keyword evidence="1" id="KW-1133">Transmembrane helix</keyword>
<dbReference type="Proteomes" id="UP000887575">
    <property type="component" value="Unassembled WGS sequence"/>
</dbReference>
<evidence type="ECO:0000313" key="3">
    <source>
        <dbReference type="Proteomes" id="UP000887575"/>
    </source>
</evidence>